<organism evidence="5 6">
    <name type="scientific">Artemisia annua</name>
    <name type="common">Sweet wormwood</name>
    <dbReference type="NCBI Taxonomy" id="35608"/>
    <lineage>
        <taxon>Eukaryota</taxon>
        <taxon>Viridiplantae</taxon>
        <taxon>Streptophyta</taxon>
        <taxon>Embryophyta</taxon>
        <taxon>Tracheophyta</taxon>
        <taxon>Spermatophyta</taxon>
        <taxon>Magnoliopsida</taxon>
        <taxon>eudicotyledons</taxon>
        <taxon>Gunneridae</taxon>
        <taxon>Pentapetalae</taxon>
        <taxon>asterids</taxon>
        <taxon>campanulids</taxon>
        <taxon>Asterales</taxon>
        <taxon>Asteraceae</taxon>
        <taxon>Asteroideae</taxon>
        <taxon>Anthemideae</taxon>
        <taxon>Artemisiinae</taxon>
        <taxon>Artemisia</taxon>
    </lineage>
</organism>
<dbReference type="PANTHER" id="PTHR47926">
    <property type="entry name" value="PENTATRICOPEPTIDE REPEAT-CONTAINING PROTEIN"/>
    <property type="match status" value="1"/>
</dbReference>
<gene>
    <name evidence="5" type="ORF">CTI12_AA463450</name>
</gene>
<keyword evidence="2" id="KW-0677">Repeat</keyword>
<dbReference type="Pfam" id="PF13041">
    <property type="entry name" value="PPR_2"/>
    <property type="match status" value="4"/>
</dbReference>
<dbReference type="OrthoDB" id="185373at2759"/>
<dbReference type="PROSITE" id="PS51375">
    <property type="entry name" value="PPR"/>
    <property type="match status" value="8"/>
</dbReference>
<evidence type="ECO:0000256" key="1">
    <source>
        <dbReference type="ARBA" id="ARBA00006643"/>
    </source>
</evidence>
<dbReference type="Pfam" id="PF01535">
    <property type="entry name" value="PPR"/>
    <property type="match status" value="10"/>
</dbReference>
<dbReference type="AlphaFoldDB" id="A0A2U1LQH3"/>
<name>A0A2U1LQH3_ARTAN</name>
<dbReference type="Pfam" id="PF14432">
    <property type="entry name" value="DYW_deaminase"/>
    <property type="match status" value="1"/>
</dbReference>
<dbReference type="SUPFAM" id="SSF48452">
    <property type="entry name" value="TPR-like"/>
    <property type="match status" value="3"/>
</dbReference>
<dbReference type="FunFam" id="1.25.40.10:FF:001162">
    <property type="entry name" value="Pentatricopeptide repeat-containing protein"/>
    <property type="match status" value="1"/>
</dbReference>
<dbReference type="FunFam" id="1.25.40.10:FF:000442">
    <property type="entry name" value="Pentatricopeptide repeat-containing protein At3g49710"/>
    <property type="match status" value="1"/>
</dbReference>
<dbReference type="InterPro" id="IPR011990">
    <property type="entry name" value="TPR-like_helical_dom_sf"/>
</dbReference>
<feature type="domain" description="DYW" evidence="4">
    <location>
        <begin position="817"/>
        <end position="909"/>
    </location>
</feature>
<feature type="repeat" description="PPR" evidence="3">
    <location>
        <begin position="365"/>
        <end position="399"/>
    </location>
</feature>
<dbReference type="Pfam" id="PF20431">
    <property type="entry name" value="E_motif"/>
    <property type="match status" value="1"/>
</dbReference>
<dbReference type="InterPro" id="IPR002885">
    <property type="entry name" value="PPR_rpt"/>
</dbReference>
<reference evidence="5 6" key="1">
    <citation type="journal article" date="2018" name="Mol. Plant">
        <title>The genome of Artemisia annua provides insight into the evolution of Asteraceae family and artemisinin biosynthesis.</title>
        <authorList>
            <person name="Shen Q."/>
            <person name="Zhang L."/>
            <person name="Liao Z."/>
            <person name="Wang S."/>
            <person name="Yan T."/>
            <person name="Shi P."/>
            <person name="Liu M."/>
            <person name="Fu X."/>
            <person name="Pan Q."/>
            <person name="Wang Y."/>
            <person name="Lv Z."/>
            <person name="Lu X."/>
            <person name="Zhang F."/>
            <person name="Jiang W."/>
            <person name="Ma Y."/>
            <person name="Chen M."/>
            <person name="Hao X."/>
            <person name="Li L."/>
            <person name="Tang Y."/>
            <person name="Lv G."/>
            <person name="Zhou Y."/>
            <person name="Sun X."/>
            <person name="Brodelius P.E."/>
            <person name="Rose J.K.C."/>
            <person name="Tang K."/>
        </authorList>
    </citation>
    <scope>NUCLEOTIDE SEQUENCE [LARGE SCALE GENOMIC DNA]</scope>
    <source>
        <strain evidence="6">cv. Huhao1</strain>
        <tissue evidence="5">Leaf</tissue>
    </source>
</reference>
<dbReference type="FunFam" id="1.25.40.10:FF:002598">
    <property type="entry name" value="Pentatricopeptide repeat-containing protein At2g22070"/>
    <property type="match status" value="1"/>
</dbReference>
<dbReference type="InterPro" id="IPR046960">
    <property type="entry name" value="PPR_At4g14850-like_plant"/>
</dbReference>
<feature type="repeat" description="PPR" evidence="3">
    <location>
        <begin position="469"/>
        <end position="499"/>
    </location>
</feature>
<evidence type="ECO:0000259" key="4">
    <source>
        <dbReference type="Pfam" id="PF14432"/>
    </source>
</evidence>
<evidence type="ECO:0000256" key="2">
    <source>
        <dbReference type="ARBA" id="ARBA00022737"/>
    </source>
</evidence>
<dbReference type="InterPro" id="IPR032867">
    <property type="entry name" value="DYW_dom"/>
</dbReference>
<dbReference type="GO" id="GO:0009451">
    <property type="term" value="P:RNA modification"/>
    <property type="evidence" value="ECO:0007669"/>
    <property type="project" value="InterPro"/>
</dbReference>
<dbReference type="Proteomes" id="UP000245207">
    <property type="component" value="Unassembled WGS sequence"/>
</dbReference>
<protein>
    <submittedName>
        <fullName evidence="5">Pentatricopeptide (PPR) repeat-containing protein</fullName>
    </submittedName>
</protein>
<dbReference type="GO" id="GO:0003723">
    <property type="term" value="F:RNA binding"/>
    <property type="evidence" value="ECO:0007669"/>
    <property type="project" value="InterPro"/>
</dbReference>
<proteinExistence type="inferred from homology"/>
<feature type="repeat" description="PPR" evidence="3">
    <location>
        <begin position="24"/>
        <end position="58"/>
    </location>
</feature>
<dbReference type="InterPro" id="IPR046848">
    <property type="entry name" value="E_motif"/>
</dbReference>
<dbReference type="GO" id="GO:0008270">
    <property type="term" value="F:zinc ion binding"/>
    <property type="evidence" value="ECO:0007669"/>
    <property type="project" value="InterPro"/>
</dbReference>
<dbReference type="EMBL" id="PKPP01008233">
    <property type="protein sequence ID" value="PWA51240.1"/>
    <property type="molecule type" value="Genomic_DNA"/>
</dbReference>
<comment type="caution">
    <text evidence="5">The sequence shown here is derived from an EMBL/GenBank/DDBJ whole genome shotgun (WGS) entry which is preliminary data.</text>
</comment>
<accession>A0A2U1LQH3</accession>
<comment type="similarity">
    <text evidence="1">Belongs to the PPR family. PCMP-H subfamily.</text>
</comment>
<sequence>MNLYAKTGFLVDARQVFDEMPVKNPSSWNTIISAYAKQGQIDNAQRVFKQMPKPDSVSWTAIMVGYNQMGRFENAVKMFVDMICSRVMPTQYTFTIVLASCAAMKSLEIGRKVHSFIVKVGVSSYTSVANSLLNMYAKSGDLVMAEYVFGRMTVKSKPIHAQIIKSGVHAGVFLMNNLMNLYAKTGFLVDARQVFDEMPVKNPSSWNTIISAYAKQGQIDNAQRVFKQMPKPDSVSWTAIMVGYNQMGRFENAVKMFVDMICSRVMPTQYTFTIVLASCAAMKSLEIGRKVHSFIVKVGVSSYTSVANSLLNMYAKSGDLVMAEYVFGRMTVKSTSSWNTMISMHMQCKRFDLALAQFEKMTDRDIVTWNSMISGYNQHGFDVEALDMFSNMLKDPLLKPDKYTLSSVLSACANLNEVNSGKQIHCHLIRTEFDLCGAVGNALISMYSKFGDVKIAQKIVEQNRISNLNLIAFTALLDGYIKQGDMNPARKIFDSLKDRDVVAWTAMIVGYMQNGFNNEAMDLFRSMIKEGPEPNSYTLAAILSVSSSLASLDHGKQIHARAIKSESAPSVSVSNALINMYAKSGNISNAKRMFDMISCLKDTVSWTSMVISLAQHGFGAESLELFERMLSCDIKPDHITYVGVISACTHMGLVKEGRDYFKLMQEKHRIEPTPSHYACMIDLLGRAGKLEEAWNFIKNMPIEPDVIGWGSLLSSSFVHKNMDLAKVAAEKLLLIDPDNSGAYSALANVYSACGKWDNAAEIRKSMKSKQVKKEQGFSWVQIRNQVHVFGADDNVHPERDEIYQNMAEIWKGIKKLGFVPKTEAVLHDLDEEVKEEILMHHSEKLAIAYALMKTPKNSTLRIMKNLRVCKDCHLAIKFISKLVGREIIVRDATRFHHFKDGACSCRDYW</sequence>
<evidence type="ECO:0000256" key="3">
    <source>
        <dbReference type="PROSITE-ProRule" id="PRU00708"/>
    </source>
</evidence>
<keyword evidence="6" id="KW-1185">Reference proteome</keyword>
<dbReference type="Gene3D" id="1.25.40.10">
    <property type="entry name" value="Tetratricopeptide repeat domain"/>
    <property type="match status" value="7"/>
</dbReference>
<feature type="repeat" description="PPR" evidence="3">
    <location>
        <begin position="602"/>
        <end position="636"/>
    </location>
</feature>
<evidence type="ECO:0000313" key="6">
    <source>
        <dbReference type="Proteomes" id="UP000245207"/>
    </source>
</evidence>
<feature type="repeat" description="PPR" evidence="3">
    <location>
        <begin position="202"/>
        <end position="236"/>
    </location>
</feature>
<feature type="repeat" description="PPR" evidence="3">
    <location>
        <begin position="334"/>
        <end position="364"/>
    </location>
</feature>
<dbReference type="NCBIfam" id="TIGR00756">
    <property type="entry name" value="PPR"/>
    <property type="match status" value="8"/>
</dbReference>
<evidence type="ECO:0000313" key="5">
    <source>
        <dbReference type="EMBL" id="PWA51240.1"/>
    </source>
</evidence>
<dbReference type="PANTHER" id="PTHR47926:SF519">
    <property type="entry name" value="DYW DOMAIN-CONTAINING PROTEIN"/>
    <property type="match status" value="1"/>
</dbReference>
<feature type="repeat" description="PPR" evidence="3">
    <location>
        <begin position="739"/>
        <end position="773"/>
    </location>
</feature>
<feature type="repeat" description="PPR" evidence="3">
    <location>
        <begin position="500"/>
        <end position="534"/>
    </location>
</feature>